<dbReference type="EMBL" id="UZAN01048415">
    <property type="protein sequence ID" value="VDP86411.1"/>
    <property type="molecule type" value="Genomic_DNA"/>
</dbReference>
<dbReference type="PANTHER" id="PTHR10174">
    <property type="entry name" value="ALPHA-TOCOPHEROL TRANSFER PROTEIN-RELATED"/>
    <property type="match status" value="1"/>
</dbReference>
<dbReference type="AlphaFoldDB" id="A0A183ASX4"/>
<accession>A0A183ASX4</accession>
<feature type="domain" description="CRAL/TRIO N-terminal" evidence="1">
    <location>
        <begin position="50"/>
        <end position="75"/>
    </location>
</feature>
<dbReference type="Proteomes" id="UP000272942">
    <property type="component" value="Unassembled WGS sequence"/>
</dbReference>
<dbReference type="Pfam" id="PF03765">
    <property type="entry name" value="CRAL_TRIO_N"/>
    <property type="match status" value="1"/>
</dbReference>
<dbReference type="PANTHER" id="PTHR10174:SF130">
    <property type="entry name" value="ALPHA-TOCOPHEROL TRANSFER PROTEIN-LIKE"/>
    <property type="match status" value="1"/>
</dbReference>
<organism evidence="4">
    <name type="scientific">Echinostoma caproni</name>
    <dbReference type="NCBI Taxonomy" id="27848"/>
    <lineage>
        <taxon>Eukaryota</taxon>
        <taxon>Metazoa</taxon>
        <taxon>Spiralia</taxon>
        <taxon>Lophotrochozoa</taxon>
        <taxon>Platyhelminthes</taxon>
        <taxon>Trematoda</taxon>
        <taxon>Digenea</taxon>
        <taxon>Plagiorchiida</taxon>
        <taxon>Echinostomata</taxon>
        <taxon>Echinostomatoidea</taxon>
        <taxon>Echinostomatidae</taxon>
        <taxon>Echinostoma</taxon>
    </lineage>
</organism>
<evidence type="ECO:0000259" key="1">
    <source>
        <dbReference type="SMART" id="SM01100"/>
    </source>
</evidence>
<dbReference type="Gene3D" id="3.40.525.10">
    <property type="entry name" value="CRAL-TRIO lipid binding domain"/>
    <property type="match status" value="1"/>
</dbReference>
<dbReference type="InterPro" id="IPR036865">
    <property type="entry name" value="CRAL-TRIO_dom_sf"/>
</dbReference>
<reference evidence="4" key="1">
    <citation type="submission" date="2016-06" db="UniProtKB">
        <authorList>
            <consortium name="WormBaseParasite"/>
        </authorList>
    </citation>
    <scope>IDENTIFICATION</scope>
</reference>
<evidence type="ECO:0000313" key="2">
    <source>
        <dbReference type="EMBL" id="VDP86411.1"/>
    </source>
</evidence>
<name>A0A183ASX4_9TREM</name>
<keyword evidence="3" id="KW-1185">Reference proteome</keyword>
<dbReference type="SMART" id="SM01100">
    <property type="entry name" value="CRAL_TRIO_N"/>
    <property type="match status" value="1"/>
</dbReference>
<dbReference type="InterPro" id="IPR036273">
    <property type="entry name" value="CRAL/TRIO_N_dom_sf"/>
</dbReference>
<dbReference type="OrthoDB" id="75724at2759"/>
<evidence type="ECO:0000313" key="4">
    <source>
        <dbReference type="WBParaSite" id="ECPE_0001009101-mRNA-1"/>
    </source>
</evidence>
<evidence type="ECO:0000313" key="3">
    <source>
        <dbReference type="Proteomes" id="UP000272942"/>
    </source>
</evidence>
<sequence length="178" mass="19991">MDLDCGIAELPTDVSLKAALELNELLTSRDTKIAHLRELIKQTGIHGCLSDGFLLRFLRARKFNIHRALASYIAYYETRNLYADVFLNLRPKCIQHVFSDCVVARLATPLPNGCAVVYFQPGQWNPRSWPITDIFRANVILVEDLLLVSWEPALGKTNSQNGCVPPISRVGGLVNERK</sequence>
<dbReference type="InterPro" id="IPR011074">
    <property type="entry name" value="CRAL/TRIO_N_dom"/>
</dbReference>
<gene>
    <name evidence="2" type="ORF">ECPE_LOCUS10057</name>
</gene>
<proteinExistence type="predicted"/>
<dbReference type="GO" id="GO:0016020">
    <property type="term" value="C:membrane"/>
    <property type="evidence" value="ECO:0007669"/>
    <property type="project" value="TreeGrafter"/>
</dbReference>
<dbReference type="SUPFAM" id="SSF46938">
    <property type="entry name" value="CRAL/TRIO N-terminal domain"/>
    <property type="match status" value="1"/>
</dbReference>
<dbReference type="Gene3D" id="1.20.5.1200">
    <property type="entry name" value="Alpha-tocopherol transfer"/>
    <property type="match status" value="1"/>
</dbReference>
<dbReference type="Gene3D" id="1.10.8.20">
    <property type="entry name" value="N-terminal domain of phosphatidylinositol transfer protein sec14p"/>
    <property type="match status" value="1"/>
</dbReference>
<dbReference type="WBParaSite" id="ECPE_0001009101-mRNA-1">
    <property type="protein sequence ID" value="ECPE_0001009101-mRNA-1"/>
    <property type="gene ID" value="ECPE_0001009101"/>
</dbReference>
<protein>
    <submittedName>
        <fullName evidence="4">CRAL_TRIO_N domain-containing protein</fullName>
    </submittedName>
</protein>
<reference evidence="2 3" key="2">
    <citation type="submission" date="2018-11" db="EMBL/GenBank/DDBJ databases">
        <authorList>
            <consortium name="Pathogen Informatics"/>
        </authorList>
    </citation>
    <scope>NUCLEOTIDE SEQUENCE [LARGE SCALE GENOMIC DNA]</scope>
    <source>
        <strain evidence="2 3">Egypt</strain>
    </source>
</reference>
<dbReference type="GO" id="GO:1902936">
    <property type="term" value="F:phosphatidylinositol bisphosphate binding"/>
    <property type="evidence" value="ECO:0007669"/>
    <property type="project" value="TreeGrafter"/>
</dbReference>